<sequence length="330" mass="36936">MSKYICSMLPAFFVLTVVLPAVLSTSHHLMCGNNPEGIADNDWELLHKLVKRWANATIRHHDVWEVTVNLDHNDGQLLKIGKEKVEVEEHLEVASKTFHMVNYFSIGQESQVGMHFDKHRTKSQTCNLFVYGAAGFVQELRCWGVQHVGNLVANLYKGDRKDNANLILDSEGDAGEPQLIGNPESLMFLNINSYAGGKAHLWQSECDVGVDPPPPSGSLSDEQDPGDGKLEVVTLPVIANIALDNLVHQARRVCQAGSYFLEYFKNEDGMNIYFEVDGEFYHAVNPDSTVVKLYKKLQVLQKNKLDEAEDSDSDWFDMDDFVPDGMGCGF</sequence>
<dbReference type="Pfam" id="PF00609">
    <property type="entry name" value="DAGK_acc"/>
    <property type="match status" value="1"/>
</dbReference>
<accession>A0A812HM06</accession>
<dbReference type="PANTHER" id="PTHR11255">
    <property type="entry name" value="DIACYLGLYCEROL KINASE"/>
    <property type="match status" value="1"/>
</dbReference>
<dbReference type="InterPro" id="IPR016064">
    <property type="entry name" value="NAD/diacylglycerol_kinase_sf"/>
</dbReference>
<feature type="chain" id="PRO_5032543272" description="Diacylglycerol kinase accessory domain-containing protein" evidence="5">
    <location>
        <begin position="25"/>
        <end position="330"/>
    </location>
</feature>
<gene>
    <name evidence="7" type="ORF">SNAT2548_LOCUS1705</name>
</gene>
<reference evidence="7" key="1">
    <citation type="submission" date="2021-02" db="EMBL/GenBank/DDBJ databases">
        <authorList>
            <person name="Dougan E. K."/>
            <person name="Rhodes N."/>
            <person name="Thang M."/>
            <person name="Chan C."/>
        </authorList>
    </citation>
    <scope>NUCLEOTIDE SEQUENCE</scope>
</reference>
<evidence type="ECO:0000256" key="4">
    <source>
        <dbReference type="ARBA" id="ARBA00022840"/>
    </source>
</evidence>
<dbReference type="AlphaFoldDB" id="A0A812HM06"/>
<evidence type="ECO:0000259" key="6">
    <source>
        <dbReference type="SMART" id="SM00045"/>
    </source>
</evidence>
<keyword evidence="4" id="KW-0067">ATP-binding</keyword>
<feature type="domain" description="Diacylglycerol kinase accessory" evidence="6">
    <location>
        <begin position="99"/>
        <end position="280"/>
    </location>
</feature>
<evidence type="ECO:0000313" key="7">
    <source>
        <dbReference type="EMBL" id="CAE6955016.1"/>
    </source>
</evidence>
<dbReference type="GO" id="GO:0004143">
    <property type="term" value="F:ATP-dependent diacylglycerol kinase activity"/>
    <property type="evidence" value="ECO:0007669"/>
    <property type="project" value="InterPro"/>
</dbReference>
<keyword evidence="5" id="KW-0732">Signal</keyword>
<dbReference type="GO" id="GO:0007200">
    <property type="term" value="P:phospholipase C-activating G protein-coupled receptor signaling pathway"/>
    <property type="evidence" value="ECO:0007669"/>
    <property type="project" value="InterPro"/>
</dbReference>
<keyword evidence="2" id="KW-0547">Nucleotide-binding</keyword>
<evidence type="ECO:0000256" key="3">
    <source>
        <dbReference type="ARBA" id="ARBA00022777"/>
    </source>
</evidence>
<dbReference type="SMART" id="SM00045">
    <property type="entry name" value="DAGKa"/>
    <property type="match status" value="1"/>
</dbReference>
<dbReference type="EMBL" id="CAJNDS010000098">
    <property type="protein sequence ID" value="CAE6955016.1"/>
    <property type="molecule type" value="Genomic_DNA"/>
</dbReference>
<protein>
    <recommendedName>
        <fullName evidence="6">Diacylglycerol kinase accessory domain-containing protein</fullName>
    </recommendedName>
</protein>
<name>A0A812HM06_9DINO</name>
<evidence type="ECO:0000256" key="1">
    <source>
        <dbReference type="ARBA" id="ARBA00022679"/>
    </source>
</evidence>
<keyword evidence="8" id="KW-1185">Reference proteome</keyword>
<dbReference type="SUPFAM" id="SSF111331">
    <property type="entry name" value="NAD kinase/diacylglycerol kinase-like"/>
    <property type="match status" value="1"/>
</dbReference>
<feature type="signal peptide" evidence="5">
    <location>
        <begin position="1"/>
        <end position="24"/>
    </location>
</feature>
<keyword evidence="3" id="KW-0418">Kinase</keyword>
<dbReference type="Proteomes" id="UP000604046">
    <property type="component" value="Unassembled WGS sequence"/>
</dbReference>
<evidence type="ECO:0000256" key="5">
    <source>
        <dbReference type="SAM" id="SignalP"/>
    </source>
</evidence>
<dbReference type="OrthoDB" id="242257at2759"/>
<dbReference type="InterPro" id="IPR037607">
    <property type="entry name" value="DGK"/>
</dbReference>
<dbReference type="GO" id="GO:0005524">
    <property type="term" value="F:ATP binding"/>
    <property type="evidence" value="ECO:0007669"/>
    <property type="project" value="UniProtKB-KW"/>
</dbReference>
<evidence type="ECO:0000313" key="8">
    <source>
        <dbReference type="Proteomes" id="UP000604046"/>
    </source>
</evidence>
<comment type="caution">
    <text evidence="7">The sequence shown here is derived from an EMBL/GenBank/DDBJ whole genome shotgun (WGS) entry which is preliminary data.</text>
</comment>
<evidence type="ECO:0000256" key="2">
    <source>
        <dbReference type="ARBA" id="ARBA00022741"/>
    </source>
</evidence>
<organism evidence="7 8">
    <name type="scientific">Symbiodinium natans</name>
    <dbReference type="NCBI Taxonomy" id="878477"/>
    <lineage>
        <taxon>Eukaryota</taxon>
        <taxon>Sar</taxon>
        <taxon>Alveolata</taxon>
        <taxon>Dinophyceae</taxon>
        <taxon>Suessiales</taxon>
        <taxon>Symbiodiniaceae</taxon>
        <taxon>Symbiodinium</taxon>
    </lineage>
</organism>
<proteinExistence type="predicted"/>
<dbReference type="GO" id="GO:0016020">
    <property type="term" value="C:membrane"/>
    <property type="evidence" value="ECO:0007669"/>
    <property type="project" value="TreeGrafter"/>
</dbReference>
<dbReference type="InterPro" id="IPR000756">
    <property type="entry name" value="Diacylglycerol_kin_accessory"/>
</dbReference>
<keyword evidence="1" id="KW-0808">Transferase</keyword>
<dbReference type="PANTHER" id="PTHR11255:SF121">
    <property type="entry name" value="DIACYLGLYCEROL KINASE (ATP)"/>
    <property type="match status" value="1"/>
</dbReference>